<reference evidence="2 3" key="1">
    <citation type="submission" date="2020-05" db="EMBL/GenBank/DDBJ databases">
        <title>Bremerella alba sp. nov., a novel planctomycete isolated from the surface of the macroalga Fucus spiralis.</title>
        <authorList>
            <person name="Godinho O."/>
            <person name="Botelho R."/>
            <person name="Albuquerque L."/>
            <person name="Wiegand S."/>
            <person name="Da Costa M.S."/>
            <person name="Lobo-Da-Cunha A."/>
            <person name="Jogler C."/>
            <person name="Lage O.M."/>
        </authorList>
    </citation>
    <scope>NUCLEOTIDE SEQUENCE [LARGE SCALE GENOMIC DNA]</scope>
    <source>
        <strain evidence="2 3">FF15</strain>
    </source>
</reference>
<dbReference type="EC" id="2.1.1.163" evidence="2"/>
<evidence type="ECO:0000313" key="2">
    <source>
        <dbReference type="EMBL" id="MBA2113776.1"/>
    </source>
</evidence>
<dbReference type="GO" id="GO:0032259">
    <property type="term" value="P:methylation"/>
    <property type="evidence" value="ECO:0007669"/>
    <property type="project" value="UniProtKB-KW"/>
</dbReference>
<keyword evidence="2" id="KW-0830">Ubiquinone</keyword>
<dbReference type="GO" id="GO:0008757">
    <property type="term" value="F:S-adenosylmethionine-dependent methyltransferase activity"/>
    <property type="evidence" value="ECO:0007669"/>
    <property type="project" value="InterPro"/>
</dbReference>
<evidence type="ECO:0000259" key="1">
    <source>
        <dbReference type="Pfam" id="PF08241"/>
    </source>
</evidence>
<dbReference type="PANTHER" id="PTHR43861:SF1">
    <property type="entry name" value="TRANS-ACONITATE 2-METHYLTRANSFERASE"/>
    <property type="match status" value="1"/>
</dbReference>
<keyword evidence="2" id="KW-0489">Methyltransferase</keyword>
<comment type="caution">
    <text evidence="2">The sequence shown here is derived from an EMBL/GenBank/DDBJ whole genome shotgun (WGS) entry which is preliminary data.</text>
</comment>
<dbReference type="Pfam" id="PF08241">
    <property type="entry name" value="Methyltransf_11"/>
    <property type="match status" value="1"/>
</dbReference>
<protein>
    <submittedName>
        <fullName evidence="2">Ubiquinone/menaquinone biosynthesis C-methyltransferase UbiE</fullName>
        <ecNumber evidence="2">2.1.1.163</ecNumber>
    </submittedName>
</protein>
<evidence type="ECO:0000313" key="3">
    <source>
        <dbReference type="Proteomes" id="UP000551616"/>
    </source>
</evidence>
<accession>A0A7V8V2P7</accession>
<keyword evidence="2" id="KW-0808">Transferase</keyword>
<dbReference type="Gene3D" id="3.40.50.150">
    <property type="entry name" value="Vaccinia Virus protein VP39"/>
    <property type="match status" value="1"/>
</dbReference>
<dbReference type="EMBL" id="JABRWO010000002">
    <property type="protein sequence ID" value="MBA2113776.1"/>
    <property type="molecule type" value="Genomic_DNA"/>
</dbReference>
<dbReference type="RefSeq" id="WP_207395261.1">
    <property type="nucleotide sequence ID" value="NZ_JABRWO010000002.1"/>
</dbReference>
<organism evidence="2 3">
    <name type="scientific">Bremerella alba</name>
    <dbReference type="NCBI Taxonomy" id="980252"/>
    <lineage>
        <taxon>Bacteria</taxon>
        <taxon>Pseudomonadati</taxon>
        <taxon>Planctomycetota</taxon>
        <taxon>Planctomycetia</taxon>
        <taxon>Pirellulales</taxon>
        <taxon>Pirellulaceae</taxon>
        <taxon>Bremerella</taxon>
    </lineage>
</organism>
<feature type="domain" description="Methyltransferase type 11" evidence="1">
    <location>
        <begin position="43"/>
        <end position="136"/>
    </location>
</feature>
<dbReference type="PANTHER" id="PTHR43861">
    <property type="entry name" value="TRANS-ACONITATE 2-METHYLTRANSFERASE-RELATED"/>
    <property type="match status" value="1"/>
</dbReference>
<dbReference type="CDD" id="cd02440">
    <property type="entry name" value="AdoMet_MTases"/>
    <property type="match status" value="1"/>
</dbReference>
<dbReference type="AlphaFoldDB" id="A0A7V8V2P7"/>
<dbReference type="SUPFAM" id="SSF53335">
    <property type="entry name" value="S-adenosyl-L-methionine-dependent methyltransferases"/>
    <property type="match status" value="1"/>
</dbReference>
<name>A0A7V8V2P7_9BACT</name>
<dbReference type="GO" id="GO:0043770">
    <property type="term" value="F:demethylmenaquinone methyltransferase activity"/>
    <property type="evidence" value="ECO:0007669"/>
    <property type="project" value="UniProtKB-EC"/>
</dbReference>
<gene>
    <name evidence="2" type="primary">ubiE_1</name>
    <name evidence="2" type="ORF">HOV93_09280</name>
</gene>
<dbReference type="Proteomes" id="UP000551616">
    <property type="component" value="Unassembled WGS sequence"/>
</dbReference>
<sequence>MSIRDAYSQWSITYDQDINRTRDLDQVATQQLLGNSRYQHTIEIGCGTGKNTSFYLSISETVTAVDFSPGMLDLARLKVESPSVVFREANLRERWPGADLAADLVACNLVLEHMDEMLPVFSESSRCLAAGGEFFVSELHPYRQYLGSQAQYQREGEVTFIDAYVHHFSEFHSAARSSGFQLNDVQEWWDDDLKERVPPRLITFLWKKVC</sequence>
<dbReference type="InterPro" id="IPR013216">
    <property type="entry name" value="Methyltransf_11"/>
</dbReference>
<proteinExistence type="predicted"/>
<keyword evidence="3" id="KW-1185">Reference proteome</keyword>
<dbReference type="InterPro" id="IPR029063">
    <property type="entry name" value="SAM-dependent_MTases_sf"/>
</dbReference>